<dbReference type="CDD" id="cd08662">
    <property type="entry name" value="M13"/>
    <property type="match status" value="1"/>
</dbReference>
<organism evidence="11">
    <name type="scientific">Amblyomma aureolatum</name>
    <dbReference type="NCBI Taxonomy" id="187763"/>
    <lineage>
        <taxon>Eukaryota</taxon>
        <taxon>Metazoa</taxon>
        <taxon>Ecdysozoa</taxon>
        <taxon>Arthropoda</taxon>
        <taxon>Chelicerata</taxon>
        <taxon>Arachnida</taxon>
        <taxon>Acari</taxon>
        <taxon>Parasitiformes</taxon>
        <taxon>Ixodida</taxon>
        <taxon>Ixodoidea</taxon>
        <taxon>Ixodidae</taxon>
        <taxon>Amblyomminae</taxon>
        <taxon>Amblyomma</taxon>
    </lineage>
</organism>
<feature type="compositionally biased region" description="Low complexity" evidence="8">
    <location>
        <begin position="288"/>
        <end position="298"/>
    </location>
</feature>
<evidence type="ECO:0000259" key="9">
    <source>
        <dbReference type="Pfam" id="PF01431"/>
    </source>
</evidence>
<evidence type="ECO:0000256" key="4">
    <source>
        <dbReference type="ARBA" id="ARBA00022723"/>
    </source>
</evidence>
<dbReference type="InterPro" id="IPR042089">
    <property type="entry name" value="Peptidase_M13_dom_2"/>
</dbReference>
<comment type="cofactor">
    <cofactor evidence="1">
        <name>Zn(2+)</name>
        <dbReference type="ChEBI" id="CHEBI:29105"/>
    </cofactor>
</comment>
<evidence type="ECO:0000256" key="8">
    <source>
        <dbReference type="SAM" id="MobiDB-lite"/>
    </source>
</evidence>
<dbReference type="PANTHER" id="PTHR11733:SF167">
    <property type="entry name" value="FI17812P1-RELATED"/>
    <property type="match status" value="1"/>
</dbReference>
<dbReference type="Gene3D" id="1.10.1380.10">
    <property type="entry name" value="Neutral endopeptidase , domain2"/>
    <property type="match status" value="1"/>
</dbReference>
<dbReference type="PANTHER" id="PTHR11733">
    <property type="entry name" value="ZINC METALLOPROTEASE FAMILY M13 NEPRILYSIN-RELATED"/>
    <property type="match status" value="1"/>
</dbReference>
<evidence type="ECO:0000256" key="2">
    <source>
        <dbReference type="ARBA" id="ARBA00007357"/>
    </source>
</evidence>
<feature type="domain" description="Peptidase M13 N-terminal" evidence="10">
    <location>
        <begin position="68"/>
        <end position="487"/>
    </location>
</feature>
<keyword evidence="4" id="KW-0479">Metal-binding</keyword>
<dbReference type="EMBL" id="GFAC01000944">
    <property type="protein sequence ID" value="JAT98244.1"/>
    <property type="molecule type" value="mRNA"/>
</dbReference>
<evidence type="ECO:0000256" key="3">
    <source>
        <dbReference type="ARBA" id="ARBA00022670"/>
    </source>
</evidence>
<reference evidence="11" key="1">
    <citation type="journal article" date="2017" name="Front. Cell. Infect. Microbiol.">
        <title>The Distinct Transcriptional Response of the Midgut of Amblyomma sculptum and Amblyomma aureolatum Ticks to Rickettsia rickettsii Correlates to Their Differences in Susceptibility to Infection.</title>
        <authorList>
            <person name="Martins L.A."/>
            <person name="Galletti M.F.B.M."/>
            <person name="Ribeiro J.M."/>
            <person name="Fujita A."/>
            <person name="Costa F.B."/>
            <person name="Labruna M.B."/>
            <person name="Daffre S."/>
            <person name="Fogaca A.C."/>
        </authorList>
    </citation>
    <scope>NUCLEOTIDE SEQUENCE</scope>
</reference>
<evidence type="ECO:0000313" key="11">
    <source>
        <dbReference type="EMBL" id="JAT98244.1"/>
    </source>
</evidence>
<dbReference type="PROSITE" id="PS51885">
    <property type="entry name" value="NEPRILYSIN"/>
    <property type="match status" value="1"/>
</dbReference>
<protein>
    <submittedName>
        <fullName evidence="11">Putative m13 family peptidase</fullName>
    </submittedName>
</protein>
<evidence type="ECO:0000259" key="10">
    <source>
        <dbReference type="Pfam" id="PF05649"/>
    </source>
</evidence>
<dbReference type="SUPFAM" id="SSF55486">
    <property type="entry name" value="Metalloproteases ('zincins'), catalytic domain"/>
    <property type="match status" value="1"/>
</dbReference>
<dbReference type="Pfam" id="PF05649">
    <property type="entry name" value="Peptidase_M13_N"/>
    <property type="match status" value="1"/>
</dbReference>
<dbReference type="InterPro" id="IPR018497">
    <property type="entry name" value="Peptidase_M13_C"/>
</dbReference>
<evidence type="ECO:0000256" key="5">
    <source>
        <dbReference type="ARBA" id="ARBA00022801"/>
    </source>
</evidence>
<dbReference type="AlphaFoldDB" id="A0A1E1XG11"/>
<dbReference type="PRINTS" id="PR00786">
    <property type="entry name" value="NEPRILYSIN"/>
</dbReference>
<dbReference type="Pfam" id="PF01431">
    <property type="entry name" value="Peptidase_M13"/>
    <property type="match status" value="1"/>
</dbReference>
<keyword evidence="3" id="KW-0645">Protease</keyword>
<dbReference type="GO" id="GO:0016485">
    <property type="term" value="P:protein processing"/>
    <property type="evidence" value="ECO:0007669"/>
    <property type="project" value="TreeGrafter"/>
</dbReference>
<evidence type="ECO:0000256" key="1">
    <source>
        <dbReference type="ARBA" id="ARBA00001947"/>
    </source>
</evidence>
<comment type="similarity">
    <text evidence="2">Belongs to the peptidase M13 family.</text>
</comment>
<dbReference type="GO" id="GO:0004222">
    <property type="term" value="F:metalloendopeptidase activity"/>
    <property type="evidence" value="ECO:0007669"/>
    <property type="project" value="InterPro"/>
</dbReference>
<evidence type="ECO:0000256" key="6">
    <source>
        <dbReference type="ARBA" id="ARBA00022833"/>
    </source>
</evidence>
<dbReference type="GO" id="GO:0005886">
    <property type="term" value="C:plasma membrane"/>
    <property type="evidence" value="ECO:0007669"/>
    <property type="project" value="TreeGrafter"/>
</dbReference>
<dbReference type="Gene3D" id="3.40.390.10">
    <property type="entry name" value="Collagenase (Catalytic Domain)"/>
    <property type="match status" value="1"/>
</dbReference>
<dbReference type="InterPro" id="IPR024079">
    <property type="entry name" value="MetalloPept_cat_dom_sf"/>
</dbReference>
<dbReference type="InterPro" id="IPR000718">
    <property type="entry name" value="Peptidase_M13"/>
</dbReference>
<feature type="region of interest" description="Disordered" evidence="8">
    <location>
        <begin position="278"/>
        <end position="298"/>
    </location>
</feature>
<dbReference type="InterPro" id="IPR008753">
    <property type="entry name" value="Peptidase_M13_N"/>
</dbReference>
<dbReference type="GO" id="GO:0046872">
    <property type="term" value="F:metal ion binding"/>
    <property type="evidence" value="ECO:0007669"/>
    <property type="project" value="UniProtKB-KW"/>
</dbReference>
<keyword evidence="5" id="KW-0378">Hydrolase</keyword>
<keyword evidence="7" id="KW-0482">Metalloprotease</keyword>
<keyword evidence="6" id="KW-0862">Zinc</keyword>
<name>A0A1E1XG11_9ACAR</name>
<feature type="non-terminal residue" evidence="11">
    <location>
        <position position="1"/>
    </location>
</feature>
<evidence type="ECO:0000256" key="7">
    <source>
        <dbReference type="ARBA" id="ARBA00023049"/>
    </source>
</evidence>
<accession>A0A1E1XG11</accession>
<proteinExistence type="evidence at transcript level"/>
<feature type="domain" description="Peptidase M13 C-terminal" evidence="9">
    <location>
        <begin position="547"/>
        <end position="751"/>
    </location>
</feature>
<sequence length="753" mass="86372">SLERALTVTCVLLLVVTAVLLVVHLIATSSEETRWEAPPLLTRNTCYSPECIRAAAAILERAQMHRDPCEDFDAFACGNFVHQHSAPDDHYYTNVLISMQDAIFVRLKKLLEEPTTLNRTSAVSKVKALYHSCMNTSNVEEGSVAKLKELLREDYLGVWPSLERGHQWRPVTSSSLALEQRLALLRVHGVEPFFQLHVGQDERNTSMHVIQIFSGSPVLRSEYYLNETDDRCREALRLYRETMAQTARLLGAKDPEQDVEEVVEFEIQFANVSHSSDFDGPGSGAAGSNGSAANDSSGSYDSAMISVTLTELHDMAPELNWTYLLRRVMDYAGLQQTDESSLNLTIENDSNYMRRLFDLLNRTSPRTVANYLSWRFVMAYMPYLDVHFRRLYLDFRRRVPRPHEERTYLSRWKECVRLLSDSFSMPLAALFVRQDFASQTDNQVGMLIDEIKNTYVETFPRQHFLDEKTKELCREKVAAMGQKVGFPKFILDPVELDKEYHDLEIDDDHFLVNILKVRRFEFARDFSKITKPVDKEKEWATNPLIVNAFYDIRGNYAIYPAGILRSPMLILDRPQYLNFGTIGVVIGHEITHGFAGFGKKFDKHGNFSNWWPDDALEQLRQRASCFVDQFSQFPLWDSGLYVNGNMTLEENICDSTAVKQAYYAYKSWASKHGQEPRLPGLGLTNEQVFFVQYAQIWCEVVSDEGSKKYETETHSPGKYRSNGALQNFDEFAKAFSCPLGSYMNPEKKCSLWN</sequence>